<keyword evidence="2" id="KW-1185">Reference proteome</keyword>
<dbReference type="OrthoDB" id="2014201at2759"/>
<accession>A0A165KTA1</accession>
<organism evidence="1 2">
    <name type="scientific">Exidia glandulosa HHB12029</name>
    <dbReference type="NCBI Taxonomy" id="1314781"/>
    <lineage>
        <taxon>Eukaryota</taxon>
        <taxon>Fungi</taxon>
        <taxon>Dikarya</taxon>
        <taxon>Basidiomycota</taxon>
        <taxon>Agaricomycotina</taxon>
        <taxon>Agaricomycetes</taxon>
        <taxon>Auriculariales</taxon>
        <taxon>Exidiaceae</taxon>
        <taxon>Exidia</taxon>
    </lineage>
</organism>
<sequence>FKDQDALNIFFADEWLELDLRWNATGLGTYAKWSAPDRDATWSHGELEKLHDDPAIVHFTGPVHPEMASVLNEYVQPWTSKPWGYGGAPGNPFTEAWWSILELTAWAGYRNSSERLIAMDDARADAMKAGCEAFKKAVGAEK</sequence>
<protein>
    <submittedName>
        <fullName evidence="1">Uncharacterized protein</fullName>
    </submittedName>
</protein>
<dbReference type="STRING" id="1314781.A0A165KTA1"/>
<dbReference type="SUPFAM" id="SSF53448">
    <property type="entry name" value="Nucleotide-diphospho-sugar transferases"/>
    <property type="match status" value="1"/>
</dbReference>
<dbReference type="InterPro" id="IPR002495">
    <property type="entry name" value="Glyco_trans_8"/>
</dbReference>
<dbReference type="InterPro" id="IPR029044">
    <property type="entry name" value="Nucleotide-diphossugar_trans"/>
</dbReference>
<evidence type="ECO:0000313" key="1">
    <source>
        <dbReference type="EMBL" id="KZV96851.1"/>
    </source>
</evidence>
<dbReference type="Gene3D" id="3.90.550.10">
    <property type="entry name" value="Spore Coat Polysaccharide Biosynthesis Protein SpsA, Chain A"/>
    <property type="match status" value="1"/>
</dbReference>
<dbReference type="EMBL" id="KV425937">
    <property type="protein sequence ID" value="KZV96851.1"/>
    <property type="molecule type" value="Genomic_DNA"/>
</dbReference>
<feature type="non-terminal residue" evidence="1">
    <location>
        <position position="1"/>
    </location>
</feature>
<evidence type="ECO:0000313" key="2">
    <source>
        <dbReference type="Proteomes" id="UP000077266"/>
    </source>
</evidence>
<dbReference type="GO" id="GO:0016757">
    <property type="term" value="F:glycosyltransferase activity"/>
    <property type="evidence" value="ECO:0007669"/>
    <property type="project" value="InterPro"/>
</dbReference>
<proteinExistence type="predicted"/>
<dbReference type="AlphaFoldDB" id="A0A165KTA1"/>
<dbReference type="Pfam" id="PF01501">
    <property type="entry name" value="Glyco_transf_8"/>
    <property type="match status" value="1"/>
</dbReference>
<dbReference type="Proteomes" id="UP000077266">
    <property type="component" value="Unassembled WGS sequence"/>
</dbReference>
<gene>
    <name evidence="1" type="ORF">EXIGLDRAFT_764918</name>
</gene>
<reference evidence="1 2" key="1">
    <citation type="journal article" date="2016" name="Mol. Biol. Evol.">
        <title>Comparative Genomics of Early-Diverging Mushroom-Forming Fungi Provides Insights into the Origins of Lignocellulose Decay Capabilities.</title>
        <authorList>
            <person name="Nagy L.G."/>
            <person name="Riley R."/>
            <person name="Tritt A."/>
            <person name="Adam C."/>
            <person name="Daum C."/>
            <person name="Floudas D."/>
            <person name="Sun H."/>
            <person name="Yadav J.S."/>
            <person name="Pangilinan J."/>
            <person name="Larsson K.H."/>
            <person name="Matsuura K."/>
            <person name="Barry K."/>
            <person name="Labutti K."/>
            <person name="Kuo R."/>
            <person name="Ohm R.A."/>
            <person name="Bhattacharya S.S."/>
            <person name="Shirouzu T."/>
            <person name="Yoshinaga Y."/>
            <person name="Martin F.M."/>
            <person name="Grigoriev I.V."/>
            <person name="Hibbett D.S."/>
        </authorList>
    </citation>
    <scope>NUCLEOTIDE SEQUENCE [LARGE SCALE GENOMIC DNA]</scope>
    <source>
        <strain evidence="1 2">HHB12029</strain>
    </source>
</reference>
<name>A0A165KTA1_EXIGL</name>
<dbReference type="InParanoid" id="A0A165KTA1"/>